<comment type="subcellular location">
    <subcellularLocation>
        <location evidence="1">Cell membrane</location>
        <topology evidence="1">Multi-pass membrane protein</topology>
    </subcellularLocation>
</comment>
<keyword evidence="11" id="KW-1185">Reference proteome</keyword>
<feature type="transmembrane region" description="Helical" evidence="8">
    <location>
        <begin position="12"/>
        <end position="35"/>
    </location>
</feature>
<dbReference type="InterPro" id="IPR020846">
    <property type="entry name" value="MFS_dom"/>
</dbReference>
<proteinExistence type="inferred from homology"/>
<evidence type="ECO:0000256" key="6">
    <source>
        <dbReference type="ARBA" id="ARBA00023180"/>
    </source>
</evidence>
<keyword evidence="4 8" id="KW-1133">Transmembrane helix</keyword>
<feature type="transmembrane region" description="Helical" evidence="8">
    <location>
        <begin position="294"/>
        <end position="312"/>
    </location>
</feature>
<dbReference type="InterPro" id="IPR036259">
    <property type="entry name" value="MFS_trans_sf"/>
</dbReference>
<feature type="transmembrane region" description="Helical" evidence="8">
    <location>
        <begin position="144"/>
        <end position="163"/>
    </location>
</feature>
<feature type="transmembrane region" description="Helical" evidence="8">
    <location>
        <begin position="111"/>
        <end position="132"/>
    </location>
</feature>
<keyword evidence="2" id="KW-1003">Cell membrane</keyword>
<dbReference type="FunFam" id="1.20.1250.20:FF:000055">
    <property type="entry name" value="Facilitated trehalose transporter Tret1-2 homolog"/>
    <property type="match status" value="1"/>
</dbReference>
<dbReference type="InterPro" id="IPR003663">
    <property type="entry name" value="Sugar/inositol_transpt"/>
</dbReference>
<feature type="transmembrane region" description="Helical" evidence="8">
    <location>
        <begin position="418"/>
        <end position="443"/>
    </location>
</feature>
<protein>
    <recommendedName>
        <fullName evidence="9">Major facilitator superfamily (MFS) profile domain-containing protein</fullName>
    </recommendedName>
</protein>
<dbReference type="Pfam" id="PF00083">
    <property type="entry name" value="Sugar_tr"/>
    <property type="match status" value="1"/>
</dbReference>
<dbReference type="InterPro" id="IPR050549">
    <property type="entry name" value="MFS_Trehalose_Transporter"/>
</dbReference>
<evidence type="ECO:0000313" key="11">
    <source>
        <dbReference type="Proteomes" id="UP000801492"/>
    </source>
</evidence>
<dbReference type="AlphaFoldDB" id="A0A8K0G0J4"/>
<dbReference type="PANTHER" id="PTHR48021:SF46">
    <property type="entry name" value="MAJOR FACILITATOR SUPERFAMILY (MFS) PROFILE DOMAIN-CONTAINING PROTEIN"/>
    <property type="match status" value="1"/>
</dbReference>
<keyword evidence="3 8" id="KW-0812">Transmembrane</keyword>
<gene>
    <name evidence="10" type="ORF">ILUMI_24898</name>
</gene>
<accession>A0A8K0G0J4</accession>
<dbReference type="InterPro" id="IPR005828">
    <property type="entry name" value="MFS_sugar_transport-like"/>
</dbReference>
<evidence type="ECO:0000256" key="7">
    <source>
        <dbReference type="ARBA" id="ARBA00024348"/>
    </source>
</evidence>
<dbReference type="GO" id="GO:0005886">
    <property type="term" value="C:plasma membrane"/>
    <property type="evidence" value="ECO:0007669"/>
    <property type="project" value="UniProtKB-SubCell"/>
</dbReference>
<reference evidence="10" key="1">
    <citation type="submission" date="2019-08" db="EMBL/GenBank/DDBJ databases">
        <title>The genome of the North American firefly Photinus pyralis.</title>
        <authorList>
            <consortium name="Photinus pyralis genome working group"/>
            <person name="Fallon T.R."/>
            <person name="Sander Lower S.E."/>
            <person name="Weng J.-K."/>
        </authorList>
    </citation>
    <scope>NUCLEOTIDE SEQUENCE</scope>
    <source>
        <strain evidence="10">TRF0915ILg1</strain>
        <tissue evidence="10">Whole body</tissue>
    </source>
</reference>
<evidence type="ECO:0000256" key="3">
    <source>
        <dbReference type="ARBA" id="ARBA00022692"/>
    </source>
</evidence>
<dbReference type="PROSITE" id="PS50850">
    <property type="entry name" value="MFS"/>
    <property type="match status" value="1"/>
</dbReference>
<evidence type="ECO:0000256" key="5">
    <source>
        <dbReference type="ARBA" id="ARBA00023136"/>
    </source>
</evidence>
<evidence type="ECO:0000256" key="1">
    <source>
        <dbReference type="ARBA" id="ARBA00004651"/>
    </source>
</evidence>
<feature type="transmembrane region" description="Helical" evidence="8">
    <location>
        <begin position="59"/>
        <end position="79"/>
    </location>
</feature>
<keyword evidence="6" id="KW-0325">Glycoprotein</keyword>
<dbReference type="OrthoDB" id="6612291at2759"/>
<feature type="transmembrane region" description="Helical" evidence="8">
    <location>
        <begin position="324"/>
        <end position="343"/>
    </location>
</feature>
<dbReference type="PRINTS" id="PR00171">
    <property type="entry name" value="SUGRTRNSPORT"/>
</dbReference>
<organism evidence="10 11">
    <name type="scientific">Ignelater luminosus</name>
    <name type="common">Cucubano</name>
    <name type="synonym">Pyrophorus luminosus</name>
    <dbReference type="NCBI Taxonomy" id="2038154"/>
    <lineage>
        <taxon>Eukaryota</taxon>
        <taxon>Metazoa</taxon>
        <taxon>Ecdysozoa</taxon>
        <taxon>Arthropoda</taxon>
        <taxon>Hexapoda</taxon>
        <taxon>Insecta</taxon>
        <taxon>Pterygota</taxon>
        <taxon>Neoptera</taxon>
        <taxon>Endopterygota</taxon>
        <taxon>Coleoptera</taxon>
        <taxon>Polyphaga</taxon>
        <taxon>Elateriformia</taxon>
        <taxon>Elateroidea</taxon>
        <taxon>Elateridae</taxon>
        <taxon>Agrypninae</taxon>
        <taxon>Pyrophorini</taxon>
        <taxon>Ignelater</taxon>
    </lineage>
</organism>
<comment type="caution">
    <text evidence="10">The sequence shown here is derived from an EMBL/GenBank/DDBJ whole genome shotgun (WGS) entry which is preliminary data.</text>
</comment>
<comment type="similarity">
    <text evidence="7">Belongs to the major facilitator superfamily. Sugar transporter (TC 2.A.1.1) family. Trehalose transporter subfamily.</text>
</comment>
<dbReference type="Proteomes" id="UP000801492">
    <property type="component" value="Unassembled WGS sequence"/>
</dbReference>
<dbReference type="Gene3D" id="1.20.1250.20">
    <property type="entry name" value="MFS general substrate transporter like domains"/>
    <property type="match status" value="1"/>
</dbReference>
<sequence length="474" mass="52531">MVVCNIQEFRKYAVQYLAVFVATLGMLSDGMQFGWPSPAIPKLLREDSPIPMTKEQSKWVTQSYIAGNVAGVLLSFAIFNKLSRKISIFISSLPIIISWLGNLVASSISVLYVARFIGGVGRNMAYVAVPMYIGEIADPQIRGVLGTFMYIMMNVGVVAVYALTPYLPLSVSSITGLILAVVQILFLKFVPESPYYLITSGKEEEARKSLQTLRRSDDVEEELKTLIVAMKRQTAGNNRFKDSFSRLFTVRSNLKALGILLMLRAIQMLSGVSVMTMHIHMIFQQAGGHLTTEVSAIIYGVMMLSSCLFSMATTDRFGRKSLMIFSCLVTSLVLISQGFFFYVKIGVGYNLDYLAWLPILNIIGFVLAYRIGLGTIPIVMVSELFPANVKVAGVVLADLMYSVSSFISNALFEYTEDALGIFTPFWLFGGFCLVAVVFSILFVPETKGKTLEEIQYLLMNKNTACVVEQGKERC</sequence>
<dbReference type="EMBL" id="VTPC01090831">
    <property type="protein sequence ID" value="KAF2881279.1"/>
    <property type="molecule type" value="Genomic_DNA"/>
</dbReference>
<keyword evidence="5 8" id="KW-0472">Membrane</keyword>
<dbReference type="GO" id="GO:0022857">
    <property type="term" value="F:transmembrane transporter activity"/>
    <property type="evidence" value="ECO:0007669"/>
    <property type="project" value="InterPro"/>
</dbReference>
<dbReference type="SUPFAM" id="SSF103473">
    <property type="entry name" value="MFS general substrate transporter"/>
    <property type="match status" value="1"/>
</dbReference>
<feature type="transmembrane region" description="Helical" evidence="8">
    <location>
        <begin position="355"/>
        <end position="379"/>
    </location>
</feature>
<evidence type="ECO:0000256" key="4">
    <source>
        <dbReference type="ARBA" id="ARBA00022989"/>
    </source>
</evidence>
<evidence type="ECO:0000259" key="9">
    <source>
        <dbReference type="PROSITE" id="PS50850"/>
    </source>
</evidence>
<feature type="transmembrane region" description="Helical" evidence="8">
    <location>
        <begin position="169"/>
        <end position="190"/>
    </location>
</feature>
<evidence type="ECO:0000313" key="10">
    <source>
        <dbReference type="EMBL" id="KAF2881279.1"/>
    </source>
</evidence>
<evidence type="ECO:0000256" key="8">
    <source>
        <dbReference type="SAM" id="Phobius"/>
    </source>
</evidence>
<feature type="transmembrane region" description="Helical" evidence="8">
    <location>
        <begin position="391"/>
        <end position="412"/>
    </location>
</feature>
<name>A0A8K0G0J4_IGNLU</name>
<feature type="domain" description="Major facilitator superfamily (MFS) profile" evidence="9">
    <location>
        <begin position="18"/>
        <end position="447"/>
    </location>
</feature>
<feature type="transmembrane region" description="Helical" evidence="8">
    <location>
        <begin position="256"/>
        <end position="282"/>
    </location>
</feature>
<evidence type="ECO:0000256" key="2">
    <source>
        <dbReference type="ARBA" id="ARBA00022475"/>
    </source>
</evidence>
<feature type="transmembrane region" description="Helical" evidence="8">
    <location>
        <begin position="86"/>
        <end position="105"/>
    </location>
</feature>
<dbReference type="PANTHER" id="PTHR48021">
    <property type="match status" value="1"/>
</dbReference>